<feature type="compositionally biased region" description="Gly residues" evidence="1">
    <location>
        <begin position="85"/>
        <end position="95"/>
    </location>
</feature>
<sequence length="317" mass="35508">MVDDTCVVKKFIRVVPPCFTQVVVSIEMFCDLKKMTVEELVGHLRAAEDQLDDKVEQIVDKTGHLLLTEEDWLEKHKHRFQAGSKEGGGGAGGSHSKGKTVARSDGGGSGAIKLTSKGTPRRKGHYRNCGIYGHWVRDFCLLAQSDDESWRWHARFGHLNFRALHDLGAKNMVEGMPTVKRVEKVCDGCALGKQHRTPFPQVSSYRTKKGLELVHADLCGHITPKTLGGSSYFLLVVDDHNRYMWVEMLKTKDQALDCFKKIKLRAEMESGGKLKALRTYRGGEFTSNPFSIFYSEGGIKHYTTTPYSPQQNGVVEC</sequence>
<dbReference type="GO" id="GO:0015074">
    <property type="term" value="P:DNA integration"/>
    <property type="evidence" value="ECO:0007669"/>
    <property type="project" value="InterPro"/>
</dbReference>
<dbReference type="Pfam" id="PF13976">
    <property type="entry name" value="gag_pre-integrs"/>
    <property type="match status" value="1"/>
</dbReference>
<reference evidence="3" key="1">
    <citation type="submission" date="2020-10" db="EMBL/GenBank/DDBJ databases">
        <authorList>
            <person name="Han B."/>
            <person name="Lu T."/>
            <person name="Zhao Q."/>
            <person name="Huang X."/>
            <person name="Zhao Y."/>
        </authorList>
    </citation>
    <scope>NUCLEOTIDE SEQUENCE</scope>
</reference>
<dbReference type="InterPro" id="IPR039537">
    <property type="entry name" value="Retrotran_Ty1/copia-like"/>
</dbReference>
<evidence type="ECO:0000256" key="1">
    <source>
        <dbReference type="SAM" id="MobiDB-lite"/>
    </source>
</evidence>
<feature type="region of interest" description="Disordered" evidence="1">
    <location>
        <begin position="82"/>
        <end position="121"/>
    </location>
</feature>
<proteinExistence type="predicted"/>
<evidence type="ECO:0000313" key="3">
    <source>
        <dbReference type="EMBL" id="CAD6257719.1"/>
    </source>
</evidence>
<gene>
    <name evidence="3" type="ORF">NCGR_LOCUS41203</name>
</gene>
<dbReference type="InterPro" id="IPR025724">
    <property type="entry name" value="GAG-pre-integrase_dom"/>
</dbReference>
<dbReference type="Proteomes" id="UP000604825">
    <property type="component" value="Unassembled WGS sequence"/>
</dbReference>
<protein>
    <recommendedName>
        <fullName evidence="2">Integrase catalytic domain-containing protein</fullName>
    </recommendedName>
</protein>
<feature type="domain" description="Integrase catalytic" evidence="2">
    <location>
        <begin position="196"/>
        <end position="317"/>
    </location>
</feature>
<organism evidence="3 4">
    <name type="scientific">Miscanthus lutarioriparius</name>
    <dbReference type="NCBI Taxonomy" id="422564"/>
    <lineage>
        <taxon>Eukaryota</taxon>
        <taxon>Viridiplantae</taxon>
        <taxon>Streptophyta</taxon>
        <taxon>Embryophyta</taxon>
        <taxon>Tracheophyta</taxon>
        <taxon>Spermatophyta</taxon>
        <taxon>Magnoliopsida</taxon>
        <taxon>Liliopsida</taxon>
        <taxon>Poales</taxon>
        <taxon>Poaceae</taxon>
        <taxon>PACMAD clade</taxon>
        <taxon>Panicoideae</taxon>
        <taxon>Andropogonodae</taxon>
        <taxon>Andropogoneae</taxon>
        <taxon>Saccharinae</taxon>
        <taxon>Miscanthus</taxon>
    </lineage>
</organism>
<keyword evidence="4" id="KW-1185">Reference proteome</keyword>
<dbReference type="EMBL" id="CAJGYO010000010">
    <property type="protein sequence ID" value="CAD6257719.1"/>
    <property type="molecule type" value="Genomic_DNA"/>
</dbReference>
<dbReference type="InterPro" id="IPR001584">
    <property type="entry name" value="Integrase_cat-core"/>
</dbReference>
<name>A0A811QEP6_9POAL</name>
<evidence type="ECO:0000313" key="4">
    <source>
        <dbReference type="Proteomes" id="UP000604825"/>
    </source>
</evidence>
<evidence type="ECO:0000259" key="2">
    <source>
        <dbReference type="PROSITE" id="PS50994"/>
    </source>
</evidence>
<comment type="caution">
    <text evidence="3">The sequence shown here is derived from an EMBL/GenBank/DDBJ whole genome shotgun (WGS) entry which is preliminary data.</text>
</comment>
<dbReference type="GO" id="GO:0003676">
    <property type="term" value="F:nucleic acid binding"/>
    <property type="evidence" value="ECO:0007669"/>
    <property type="project" value="InterPro"/>
</dbReference>
<dbReference type="Pfam" id="PF00665">
    <property type="entry name" value="rve"/>
    <property type="match status" value="1"/>
</dbReference>
<dbReference type="InterPro" id="IPR012337">
    <property type="entry name" value="RNaseH-like_sf"/>
</dbReference>
<dbReference type="PROSITE" id="PS50994">
    <property type="entry name" value="INTEGRASE"/>
    <property type="match status" value="1"/>
</dbReference>
<dbReference type="OrthoDB" id="783290at2759"/>
<dbReference type="PANTHER" id="PTHR42648">
    <property type="entry name" value="TRANSPOSASE, PUTATIVE-RELATED"/>
    <property type="match status" value="1"/>
</dbReference>
<dbReference type="PANTHER" id="PTHR42648:SF25">
    <property type="entry name" value="RNA-DIRECTED DNA POLYMERASE"/>
    <property type="match status" value="1"/>
</dbReference>
<dbReference type="AlphaFoldDB" id="A0A811QEP6"/>
<dbReference type="InterPro" id="IPR036397">
    <property type="entry name" value="RNaseH_sf"/>
</dbReference>
<accession>A0A811QEP6</accession>
<dbReference type="Gene3D" id="3.30.420.10">
    <property type="entry name" value="Ribonuclease H-like superfamily/Ribonuclease H"/>
    <property type="match status" value="1"/>
</dbReference>
<dbReference type="SUPFAM" id="SSF53098">
    <property type="entry name" value="Ribonuclease H-like"/>
    <property type="match status" value="1"/>
</dbReference>